<evidence type="ECO:0000256" key="2">
    <source>
        <dbReference type="ARBA" id="ARBA00004826"/>
    </source>
</evidence>
<dbReference type="GO" id="GO:0004452">
    <property type="term" value="F:isopentenyl-diphosphate delta-isomerase activity"/>
    <property type="evidence" value="ECO:0007669"/>
    <property type="project" value="UniProtKB-EC"/>
</dbReference>
<organism evidence="14 15">
    <name type="scientific">Aulographum hederae CBS 113979</name>
    <dbReference type="NCBI Taxonomy" id="1176131"/>
    <lineage>
        <taxon>Eukaryota</taxon>
        <taxon>Fungi</taxon>
        <taxon>Dikarya</taxon>
        <taxon>Ascomycota</taxon>
        <taxon>Pezizomycotina</taxon>
        <taxon>Dothideomycetes</taxon>
        <taxon>Pleosporomycetidae</taxon>
        <taxon>Aulographales</taxon>
        <taxon>Aulographaceae</taxon>
    </lineage>
</organism>
<evidence type="ECO:0000313" key="15">
    <source>
        <dbReference type="Proteomes" id="UP000800041"/>
    </source>
</evidence>
<dbReference type="NCBIfam" id="TIGR02150">
    <property type="entry name" value="IPP_isom_1"/>
    <property type="match status" value="1"/>
</dbReference>
<evidence type="ECO:0000256" key="10">
    <source>
        <dbReference type="ARBA" id="ARBA00023229"/>
    </source>
</evidence>
<keyword evidence="11 14" id="KW-0413">Isomerase</keyword>
<dbReference type="InterPro" id="IPR015797">
    <property type="entry name" value="NUDIX_hydrolase-like_dom_sf"/>
</dbReference>
<keyword evidence="15" id="KW-1185">Reference proteome</keyword>
<keyword evidence="5" id="KW-0444">Lipid biosynthesis</keyword>
<dbReference type="InterPro" id="IPR011876">
    <property type="entry name" value="IsopentenylPP_isomerase_typ1"/>
</dbReference>
<evidence type="ECO:0000256" key="5">
    <source>
        <dbReference type="ARBA" id="ARBA00022516"/>
    </source>
</evidence>
<dbReference type="EMBL" id="ML977164">
    <property type="protein sequence ID" value="KAF1985043.1"/>
    <property type="molecule type" value="Genomic_DNA"/>
</dbReference>
<accession>A0A6G1GVQ7</accession>
<sequence length="274" mass="30938">MSTTATITEPTRARVPTAENVLRLFPEINTSLIGQTQNSAANPARQDSDLEGYDEEQIRLMDEVCIVVDEDDVPIGSASKKICHLMTNIDQGLLHRAFSVFLFDPSNRLLLQQRASEKITFPDMWTNTCCSHPLGIPGETGVGLDASVEGVKRAAQRKLGHELGIPAVQVPTGEFEFLTRIHYLAPSDGKWGEHEVDYILFIKPISKIDLAVNPNEAQDAKYVSKDELKAMFKDPDLKFTPWFKLICESMLYEWWDHLDSGLEKYLGEKEIRRM</sequence>
<keyword evidence="10" id="KW-0414">Isoprene biosynthesis</keyword>
<gene>
    <name evidence="14" type="ORF">K402DRAFT_335112</name>
</gene>
<dbReference type="PANTHER" id="PTHR10885">
    <property type="entry name" value="ISOPENTENYL-DIPHOSPHATE DELTA-ISOMERASE"/>
    <property type="match status" value="1"/>
</dbReference>
<dbReference type="SUPFAM" id="SSF55811">
    <property type="entry name" value="Nudix"/>
    <property type="match status" value="1"/>
</dbReference>
<comment type="cofactor">
    <cofactor evidence="1">
        <name>Mg(2+)</name>
        <dbReference type="ChEBI" id="CHEBI:18420"/>
    </cofactor>
</comment>
<evidence type="ECO:0000256" key="3">
    <source>
        <dbReference type="ARBA" id="ARBA00007579"/>
    </source>
</evidence>
<dbReference type="EC" id="5.3.3.2" evidence="4"/>
<proteinExistence type="inferred from homology"/>
<dbReference type="Pfam" id="PF00293">
    <property type="entry name" value="NUDIX"/>
    <property type="match status" value="1"/>
</dbReference>
<evidence type="ECO:0000256" key="4">
    <source>
        <dbReference type="ARBA" id="ARBA00012057"/>
    </source>
</evidence>
<evidence type="ECO:0000313" key="14">
    <source>
        <dbReference type="EMBL" id="KAF1985043.1"/>
    </source>
</evidence>
<feature type="domain" description="Nudix hydrolase" evidence="13">
    <location>
        <begin position="93"/>
        <end position="245"/>
    </location>
</feature>
<dbReference type="GO" id="GO:0005737">
    <property type="term" value="C:cytoplasm"/>
    <property type="evidence" value="ECO:0007669"/>
    <property type="project" value="TreeGrafter"/>
</dbReference>
<dbReference type="Gene3D" id="3.90.79.10">
    <property type="entry name" value="Nucleoside Triphosphate Pyrophosphohydrolase"/>
    <property type="match status" value="1"/>
</dbReference>
<keyword evidence="9" id="KW-0443">Lipid metabolism</keyword>
<dbReference type="CDD" id="cd02885">
    <property type="entry name" value="NUDIX_IPP_Isomerase"/>
    <property type="match status" value="1"/>
</dbReference>
<evidence type="ECO:0000256" key="8">
    <source>
        <dbReference type="ARBA" id="ARBA00022955"/>
    </source>
</evidence>
<reference evidence="14" key="1">
    <citation type="journal article" date="2020" name="Stud. Mycol.">
        <title>101 Dothideomycetes genomes: a test case for predicting lifestyles and emergence of pathogens.</title>
        <authorList>
            <person name="Haridas S."/>
            <person name="Albert R."/>
            <person name="Binder M."/>
            <person name="Bloem J."/>
            <person name="Labutti K."/>
            <person name="Salamov A."/>
            <person name="Andreopoulos B."/>
            <person name="Baker S."/>
            <person name="Barry K."/>
            <person name="Bills G."/>
            <person name="Bluhm B."/>
            <person name="Cannon C."/>
            <person name="Castanera R."/>
            <person name="Culley D."/>
            <person name="Daum C."/>
            <person name="Ezra D."/>
            <person name="Gonzalez J."/>
            <person name="Henrissat B."/>
            <person name="Kuo A."/>
            <person name="Liang C."/>
            <person name="Lipzen A."/>
            <person name="Lutzoni F."/>
            <person name="Magnuson J."/>
            <person name="Mondo S."/>
            <person name="Nolan M."/>
            <person name="Ohm R."/>
            <person name="Pangilinan J."/>
            <person name="Park H.-J."/>
            <person name="Ramirez L."/>
            <person name="Alfaro M."/>
            <person name="Sun H."/>
            <person name="Tritt A."/>
            <person name="Yoshinaga Y."/>
            <person name="Zwiers L.-H."/>
            <person name="Turgeon B."/>
            <person name="Goodwin S."/>
            <person name="Spatafora J."/>
            <person name="Crous P."/>
            <person name="Grigoriev I."/>
        </authorList>
    </citation>
    <scope>NUCLEOTIDE SEQUENCE</scope>
    <source>
        <strain evidence="14">CBS 113979</strain>
    </source>
</reference>
<name>A0A6G1GVQ7_9PEZI</name>
<evidence type="ECO:0000256" key="12">
    <source>
        <dbReference type="ARBA" id="ARBA00029294"/>
    </source>
</evidence>
<dbReference type="FunFam" id="3.90.79.10:FF:000012">
    <property type="entry name" value="Isopentenyl-diphosphate Delta-isomerase 1"/>
    <property type="match status" value="1"/>
</dbReference>
<evidence type="ECO:0000256" key="9">
    <source>
        <dbReference type="ARBA" id="ARBA00023098"/>
    </source>
</evidence>
<dbReference type="InterPro" id="IPR000086">
    <property type="entry name" value="NUDIX_hydrolase_dom"/>
</dbReference>
<dbReference type="GO" id="GO:0006694">
    <property type="term" value="P:steroid biosynthetic process"/>
    <property type="evidence" value="ECO:0007669"/>
    <property type="project" value="UniProtKB-KW"/>
</dbReference>
<keyword evidence="8" id="KW-0752">Steroid biosynthesis</keyword>
<evidence type="ECO:0000256" key="6">
    <source>
        <dbReference type="ARBA" id="ARBA00022723"/>
    </source>
</evidence>
<dbReference type="AlphaFoldDB" id="A0A6G1GVQ7"/>
<dbReference type="GO" id="GO:0009240">
    <property type="term" value="P:isopentenyl diphosphate biosynthetic process"/>
    <property type="evidence" value="ECO:0007669"/>
    <property type="project" value="TreeGrafter"/>
</dbReference>
<evidence type="ECO:0000256" key="11">
    <source>
        <dbReference type="ARBA" id="ARBA00023235"/>
    </source>
</evidence>
<evidence type="ECO:0000256" key="7">
    <source>
        <dbReference type="ARBA" id="ARBA00022842"/>
    </source>
</evidence>
<dbReference type="PANTHER" id="PTHR10885:SF0">
    <property type="entry name" value="ISOPENTENYL-DIPHOSPHATE DELTA-ISOMERASE"/>
    <property type="match status" value="1"/>
</dbReference>
<keyword evidence="6" id="KW-0479">Metal-binding</keyword>
<protein>
    <recommendedName>
        <fullName evidence="4">isopentenyl-diphosphate Delta-isomerase</fullName>
        <ecNumber evidence="4">5.3.3.2</ecNumber>
    </recommendedName>
</protein>
<keyword evidence="7" id="KW-0460">Magnesium</keyword>
<dbReference type="UniPathway" id="UPA00059">
    <property type="reaction ID" value="UER00104"/>
</dbReference>
<dbReference type="PROSITE" id="PS51462">
    <property type="entry name" value="NUDIX"/>
    <property type="match status" value="1"/>
</dbReference>
<dbReference type="Proteomes" id="UP000800041">
    <property type="component" value="Unassembled WGS sequence"/>
</dbReference>
<comment type="pathway">
    <text evidence="2">Isoprenoid biosynthesis; dimethylallyl diphosphate biosynthesis; dimethylallyl diphosphate from isopentenyl diphosphate: step 1/1.</text>
</comment>
<evidence type="ECO:0000256" key="1">
    <source>
        <dbReference type="ARBA" id="ARBA00001946"/>
    </source>
</evidence>
<dbReference type="GO" id="GO:0046872">
    <property type="term" value="F:metal ion binding"/>
    <property type="evidence" value="ECO:0007669"/>
    <property type="project" value="UniProtKB-KW"/>
</dbReference>
<evidence type="ECO:0000259" key="13">
    <source>
        <dbReference type="PROSITE" id="PS51462"/>
    </source>
</evidence>
<dbReference type="OrthoDB" id="510307at2759"/>
<dbReference type="GO" id="GO:0050992">
    <property type="term" value="P:dimethylallyl diphosphate biosynthetic process"/>
    <property type="evidence" value="ECO:0007669"/>
    <property type="project" value="UniProtKB-UniPathway"/>
</dbReference>
<comment type="similarity">
    <text evidence="3">Belongs to the IPP isomerase type 1 family.</text>
</comment>
<comment type="catalytic activity">
    <reaction evidence="12">
        <text>isopentenyl diphosphate = dimethylallyl diphosphate</text>
        <dbReference type="Rhea" id="RHEA:23284"/>
        <dbReference type="ChEBI" id="CHEBI:57623"/>
        <dbReference type="ChEBI" id="CHEBI:128769"/>
        <dbReference type="EC" id="5.3.3.2"/>
    </reaction>
    <physiologicalReaction direction="left-to-right" evidence="12">
        <dbReference type="Rhea" id="RHEA:23285"/>
    </physiologicalReaction>
</comment>